<feature type="compositionally biased region" description="Basic and acidic residues" evidence="1">
    <location>
        <begin position="89"/>
        <end position="99"/>
    </location>
</feature>
<sequence>MGELGSAQPPKNRFLGEANLQMSKLLQDPIREIEELVRRDRCGVSGSWGISHGRGRGSLGMAEAPRAPGSDVPQFFRLQDGRNGLVPVVREKTRSSKKDEDEEDE</sequence>
<protein>
    <submittedName>
        <fullName evidence="2">Uncharacterized protein</fullName>
    </submittedName>
</protein>
<dbReference type="AlphaFoldDB" id="A0A2I0HIC2"/>
<organism evidence="2 3">
    <name type="scientific">Punica granatum</name>
    <name type="common">Pomegranate</name>
    <dbReference type="NCBI Taxonomy" id="22663"/>
    <lineage>
        <taxon>Eukaryota</taxon>
        <taxon>Viridiplantae</taxon>
        <taxon>Streptophyta</taxon>
        <taxon>Embryophyta</taxon>
        <taxon>Tracheophyta</taxon>
        <taxon>Spermatophyta</taxon>
        <taxon>Magnoliopsida</taxon>
        <taxon>eudicotyledons</taxon>
        <taxon>Gunneridae</taxon>
        <taxon>Pentapetalae</taxon>
        <taxon>rosids</taxon>
        <taxon>malvids</taxon>
        <taxon>Myrtales</taxon>
        <taxon>Lythraceae</taxon>
        <taxon>Punica</taxon>
    </lineage>
</organism>
<dbReference type="EMBL" id="PGOL01009100">
    <property type="protein sequence ID" value="PKI31250.1"/>
    <property type="molecule type" value="Genomic_DNA"/>
</dbReference>
<reference evidence="2 3" key="1">
    <citation type="submission" date="2017-11" db="EMBL/GenBank/DDBJ databases">
        <title>De-novo sequencing of pomegranate (Punica granatum L.) genome.</title>
        <authorList>
            <person name="Akparov Z."/>
            <person name="Amiraslanov A."/>
            <person name="Hajiyeva S."/>
            <person name="Abbasov M."/>
            <person name="Kaur K."/>
            <person name="Hamwieh A."/>
            <person name="Solovyev V."/>
            <person name="Salamov A."/>
            <person name="Braich B."/>
            <person name="Kosarev P."/>
            <person name="Mahmoud A."/>
            <person name="Hajiyev E."/>
            <person name="Babayeva S."/>
            <person name="Izzatullayeva V."/>
            <person name="Mammadov A."/>
            <person name="Mammadov A."/>
            <person name="Sharifova S."/>
            <person name="Ojaghi J."/>
            <person name="Eynullazada K."/>
            <person name="Bayramov B."/>
            <person name="Abdulazimova A."/>
            <person name="Shahmuradov I."/>
        </authorList>
    </citation>
    <scope>NUCLEOTIDE SEQUENCE [LARGE SCALE GENOMIC DNA]</scope>
    <source>
        <strain evidence="3">cv. AG2017</strain>
        <tissue evidence="2">Leaf</tissue>
    </source>
</reference>
<keyword evidence="3" id="KW-1185">Reference proteome</keyword>
<accession>A0A2I0HIC2</accession>
<gene>
    <name evidence="2" type="ORF">CRG98_048361</name>
</gene>
<comment type="caution">
    <text evidence="2">The sequence shown here is derived from an EMBL/GenBank/DDBJ whole genome shotgun (WGS) entry which is preliminary data.</text>
</comment>
<evidence type="ECO:0000256" key="1">
    <source>
        <dbReference type="SAM" id="MobiDB-lite"/>
    </source>
</evidence>
<feature type="region of interest" description="Disordered" evidence="1">
    <location>
        <begin position="86"/>
        <end position="105"/>
    </location>
</feature>
<dbReference type="Proteomes" id="UP000233551">
    <property type="component" value="Unassembled WGS sequence"/>
</dbReference>
<proteinExistence type="predicted"/>
<evidence type="ECO:0000313" key="3">
    <source>
        <dbReference type="Proteomes" id="UP000233551"/>
    </source>
</evidence>
<feature type="region of interest" description="Disordered" evidence="1">
    <location>
        <begin position="47"/>
        <end position="77"/>
    </location>
</feature>
<evidence type="ECO:0000313" key="2">
    <source>
        <dbReference type="EMBL" id="PKI31250.1"/>
    </source>
</evidence>
<name>A0A2I0HIC2_PUNGR</name>